<evidence type="ECO:0000259" key="1">
    <source>
        <dbReference type="Pfam" id="PF01755"/>
    </source>
</evidence>
<protein>
    <submittedName>
        <fullName evidence="2">Glycosyl transferase family 25</fullName>
    </submittedName>
</protein>
<dbReference type="CDD" id="cd06532">
    <property type="entry name" value="Glyco_transf_25"/>
    <property type="match status" value="1"/>
</dbReference>
<keyword evidence="3" id="KW-1185">Reference proteome</keyword>
<gene>
    <name evidence="2" type="ORF">ABID37_004377</name>
</gene>
<dbReference type="Pfam" id="PF01755">
    <property type="entry name" value="Glyco_transf_25"/>
    <property type="match status" value="1"/>
</dbReference>
<reference evidence="2 3" key="1">
    <citation type="submission" date="2024-06" db="EMBL/GenBank/DDBJ databases">
        <title>Genomic Encyclopedia of Type Strains, Phase IV (KMG-IV): sequencing the most valuable type-strain genomes for metagenomic binning, comparative biology and taxonomic classification.</title>
        <authorList>
            <person name="Goeker M."/>
        </authorList>
    </citation>
    <scope>NUCLEOTIDE SEQUENCE [LARGE SCALE GENOMIC DNA]</scope>
    <source>
        <strain evidence="2 3">DSM 27865</strain>
    </source>
</reference>
<evidence type="ECO:0000313" key="3">
    <source>
        <dbReference type="Proteomes" id="UP001549076"/>
    </source>
</evidence>
<dbReference type="GO" id="GO:0016740">
    <property type="term" value="F:transferase activity"/>
    <property type="evidence" value="ECO:0007669"/>
    <property type="project" value="UniProtKB-KW"/>
</dbReference>
<accession>A0ABV2N5Q1</accession>
<dbReference type="InterPro" id="IPR029044">
    <property type="entry name" value="Nucleotide-diphossugar_trans"/>
</dbReference>
<dbReference type="EMBL" id="JBEPML010000021">
    <property type="protein sequence ID" value="MET3794137.1"/>
    <property type="molecule type" value="Genomic_DNA"/>
</dbReference>
<dbReference type="Proteomes" id="UP001549076">
    <property type="component" value="Unassembled WGS sequence"/>
</dbReference>
<dbReference type="RefSeq" id="WP_354198619.1">
    <property type="nucleotide sequence ID" value="NZ_JBEPML010000021.1"/>
</dbReference>
<dbReference type="SUPFAM" id="SSF53448">
    <property type="entry name" value="Nucleotide-diphospho-sugar transferases"/>
    <property type="match status" value="1"/>
</dbReference>
<dbReference type="InterPro" id="IPR002654">
    <property type="entry name" value="Glyco_trans_25"/>
</dbReference>
<name>A0ABV2N5Q1_9HYPH</name>
<feature type="domain" description="Glycosyl transferase family 25" evidence="1">
    <location>
        <begin position="6"/>
        <end position="126"/>
    </location>
</feature>
<proteinExistence type="predicted"/>
<sequence>MKGSIRTYVINLDGGTERLESVSRMFGSFGMDFERVPAFDGRKLDLSEVADYDAGRAERYMGRSLVGAEIGCYRSHLSAAAQFLQSDAEYGLVFEDDVLLRCNPIALLEEALPALESADKDWLLLNIGANKSKITSPISEHDIGGYRCGLVAAHYFPMMACAIVWSREGARQFVESHDKIFAPVDNYFRYWLTRAGHGYAFWPAPVTTTDAESQIAASDGRKRSRYGRKWYYGFSKQKRLLEDKLIALGRRYRFKAKA</sequence>
<evidence type="ECO:0000313" key="2">
    <source>
        <dbReference type="EMBL" id="MET3794137.1"/>
    </source>
</evidence>
<keyword evidence="2" id="KW-0808">Transferase</keyword>
<organism evidence="2 3">
    <name type="scientific">Aquamicrobium terrae</name>
    <dbReference type="NCBI Taxonomy" id="1324945"/>
    <lineage>
        <taxon>Bacteria</taxon>
        <taxon>Pseudomonadati</taxon>
        <taxon>Pseudomonadota</taxon>
        <taxon>Alphaproteobacteria</taxon>
        <taxon>Hyphomicrobiales</taxon>
        <taxon>Phyllobacteriaceae</taxon>
        <taxon>Aquamicrobium</taxon>
    </lineage>
</organism>
<comment type="caution">
    <text evidence="2">The sequence shown here is derived from an EMBL/GenBank/DDBJ whole genome shotgun (WGS) entry which is preliminary data.</text>
</comment>